<feature type="compositionally biased region" description="Acidic residues" evidence="8">
    <location>
        <begin position="130"/>
        <end position="148"/>
    </location>
</feature>
<keyword evidence="4" id="KW-0238">DNA-binding</keyword>
<dbReference type="Gene3D" id="1.10.10.60">
    <property type="entry name" value="Homeodomain-like"/>
    <property type="match status" value="1"/>
</dbReference>
<dbReference type="EMBL" id="JAYWIO010000005">
    <property type="protein sequence ID" value="KAK7261837.1"/>
    <property type="molecule type" value="Genomic_DNA"/>
</dbReference>
<evidence type="ECO:0000313" key="10">
    <source>
        <dbReference type="EMBL" id="KAK7261837.1"/>
    </source>
</evidence>
<feature type="region of interest" description="Disordered" evidence="8">
    <location>
        <begin position="331"/>
        <end position="377"/>
    </location>
</feature>
<keyword evidence="5" id="KW-0804">Transcription</keyword>
<dbReference type="GO" id="GO:0000976">
    <property type="term" value="F:transcription cis-regulatory region binding"/>
    <property type="evidence" value="ECO:0007669"/>
    <property type="project" value="TreeGrafter"/>
</dbReference>
<accession>A0AAN9EQX0</accession>
<feature type="coiled-coil region" evidence="7">
    <location>
        <begin position="394"/>
        <end position="425"/>
    </location>
</feature>
<dbReference type="GO" id="GO:0005634">
    <property type="term" value="C:nucleus"/>
    <property type="evidence" value="ECO:0007669"/>
    <property type="project" value="UniProtKB-SubCell"/>
</dbReference>
<dbReference type="InterPro" id="IPR044823">
    <property type="entry name" value="ASIL1/2-like"/>
</dbReference>
<dbReference type="PANTHER" id="PTHR31307">
    <property type="entry name" value="TRIHELIX TRANSCRIPTION FACTOR ASIL2"/>
    <property type="match status" value="1"/>
</dbReference>
<feature type="compositionally biased region" description="Acidic residues" evidence="8">
    <location>
        <begin position="89"/>
        <end position="120"/>
    </location>
</feature>
<protein>
    <recommendedName>
        <fullName evidence="9">Myb-like domain-containing protein</fullName>
    </recommendedName>
</protein>
<evidence type="ECO:0000313" key="11">
    <source>
        <dbReference type="Proteomes" id="UP001372338"/>
    </source>
</evidence>
<feature type="region of interest" description="Disordered" evidence="8">
    <location>
        <begin position="1"/>
        <end position="35"/>
    </location>
</feature>
<feature type="compositionally biased region" description="Acidic residues" evidence="8">
    <location>
        <begin position="155"/>
        <end position="166"/>
    </location>
</feature>
<proteinExistence type="predicted"/>
<evidence type="ECO:0000256" key="8">
    <source>
        <dbReference type="SAM" id="MobiDB-lite"/>
    </source>
</evidence>
<evidence type="ECO:0000256" key="3">
    <source>
        <dbReference type="ARBA" id="ARBA00023054"/>
    </source>
</evidence>
<evidence type="ECO:0000256" key="7">
    <source>
        <dbReference type="SAM" id="Coils"/>
    </source>
</evidence>
<feature type="region of interest" description="Disordered" evidence="8">
    <location>
        <begin position="47"/>
        <end position="188"/>
    </location>
</feature>
<keyword evidence="2" id="KW-0805">Transcription regulation</keyword>
<feature type="compositionally biased region" description="Acidic residues" evidence="8">
    <location>
        <begin position="61"/>
        <end position="75"/>
    </location>
</feature>
<dbReference type="PANTHER" id="PTHR31307:SF6">
    <property type="entry name" value="OS01G0718900 PROTEIN"/>
    <property type="match status" value="1"/>
</dbReference>
<feature type="compositionally biased region" description="Basic residues" evidence="8">
    <location>
        <begin position="363"/>
        <end position="372"/>
    </location>
</feature>
<dbReference type="AlphaFoldDB" id="A0AAN9EQX0"/>
<feature type="region of interest" description="Disordered" evidence="8">
    <location>
        <begin position="204"/>
        <end position="225"/>
    </location>
</feature>
<dbReference type="InterPro" id="IPR001005">
    <property type="entry name" value="SANT/Myb"/>
</dbReference>
<feature type="compositionally biased region" description="Low complexity" evidence="8">
    <location>
        <begin position="204"/>
        <end position="218"/>
    </location>
</feature>
<comment type="caution">
    <text evidence="10">The sequence shown here is derived from an EMBL/GenBank/DDBJ whole genome shotgun (WGS) entry which is preliminary data.</text>
</comment>
<keyword evidence="11" id="KW-1185">Reference proteome</keyword>
<evidence type="ECO:0000256" key="2">
    <source>
        <dbReference type="ARBA" id="ARBA00023015"/>
    </source>
</evidence>
<evidence type="ECO:0000256" key="1">
    <source>
        <dbReference type="ARBA" id="ARBA00004123"/>
    </source>
</evidence>
<organism evidence="10 11">
    <name type="scientific">Crotalaria pallida</name>
    <name type="common">Smooth rattlebox</name>
    <name type="synonym">Crotalaria striata</name>
    <dbReference type="NCBI Taxonomy" id="3830"/>
    <lineage>
        <taxon>Eukaryota</taxon>
        <taxon>Viridiplantae</taxon>
        <taxon>Streptophyta</taxon>
        <taxon>Embryophyta</taxon>
        <taxon>Tracheophyta</taxon>
        <taxon>Spermatophyta</taxon>
        <taxon>Magnoliopsida</taxon>
        <taxon>eudicotyledons</taxon>
        <taxon>Gunneridae</taxon>
        <taxon>Pentapetalae</taxon>
        <taxon>rosids</taxon>
        <taxon>fabids</taxon>
        <taxon>Fabales</taxon>
        <taxon>Fabaceae</taxon>
        <taxon>Papilionoideae</taxon>
        <taxon>50 kb inversion clade</taxon>
        <taxon>genistoids sensu lato</taxon>
        <taxon>core genistoids</taxon>
        <taxon>Crotalarieae</taxon>
        <taxon>Crotalaria</taxon>
    </lineage>
</organism>
<dbReference type="Proteomes" id="UP001372338">
    <property type="component" value="Unassembled WGS sequence"/>
</dbReference>
<evidence type="ECO:0000259" key="9">
    <source>
        <dbReference type="PROSITE" id="PS50090"/>
    </source>
</evidence>
<dbReference type="FunFam" id="1.10.10.60:FF:000104">
    <property type="entry name" value="trihelix transcription factor ASIL2"/>
    <property type="match status" value="1"/>
</dbReference>
<dbReference type="PROSITE" id="PS50090">
    <property type="entry name" value="MYB_LIKE"/>
    <property type="match status" value="1"/>
</dbReference>
<comment type="subcellular location">
    <subcellularLocation>
        <location evidence="1">Nucleus</location>
    </subcellularLocation>
</comment>
<dbReference type="InterPro" id="IPR044822">
    <property type="entry name" value="Myb_DNA-bind_4"/>
</dbReference>
<evidence type="ECO:0000256" key="4">
    <source>
        <dbReference type="ARBA" id="ARBA00023125"/>
    </source>
</evidence>
<gene>
    <name evidence="10" type="ORF">RIF29_28160</name>
</gene>
<keyword evidence="3 7" id="KW-0175">Coiled coil</keyword>
<dbReference type="Pfam" id="PF13837">
    <property type="entry name" value="Myb_DNA-bind_4"/>
    <property type="match status" value="1"/>
</dbReference>
<reference evidence="10 11" key="1">
    <citation type="submission" date="2024-01" db="EMBL/GenBank/DDBJ databases">
        <title>The genomes of 5 underutilized Papilionoideae crops provide insights into root nodulation and disease resistanc.</title>
        <authorList>
            <person name="Yuan L."/>
        </authorList>
    </citation>
    <scope>NUCLEOTIDE SEQUENCE [LARGE SCALE GENOMIC DNA]</scope>
    <source>
        <strain evidence="10">ZHUSHIDOU_FW_LH</strain>
        <tissue evidence="10">Leaf</tissue>
    </source>
</reference>
<feature type="compositionally biased region" description="Low complexity" evidence="8">
    <location>
        <begin position="76"/>
        <end position="88"/>
    </location>
</feature>
<sequence>MDDIEGDGSRYPSNSNPHRVSQYHQGYGYMNHQKLPTAVSPYSQAVAANDYGEDNNAKDVVEEEENLEVDNDDVVVDQSNDVQLSQMDEFGEGYDNEDEDEEEEEEHLGEEDIDDVDQSNDVEPSHKEADDNDDEEDGDAIGDGDESSDNNGHGDDDDDDNDDDDDGKQKSYVMEMDDDLESHPRKQKLKSLVSAYEFAPRVPAPSLAATPSAPKPSSGGRNPLTDWTEHETFVLLDVWGDRFIQHGRKSLRSEEWQEVAEKVSKVSRIERTDTQCRNRLDTLKKKYKKEKIKFPEMDGETSNWVYFKRMDKLMSSPPCGLDSGEYVSTNSRIYSNRGNGPDGLRDSPENTESTGEEDSDRPHHAKKRRKRKGSCEPSSFRLLADSLHKFSNIYEKIENDKRQQMAELEKMRMDFQKELETERRQILERLKSEILKLDQTDDENDDSSENGM</sequence>
<evidence type="ECO:0000256" key="5">
    <source>
        <dbReference type="ARBA" id="ARBA00023163"/>
    </source>
</evidence>
<feature type="compositionally biased region" description="Polar residues" evidence="8">
    <location>
        <begin position="11"/>
        <end position="24"/>
    </location>
</feature>
<evidence type="ECO:0000256" key="6">
    <source>
        <dbReference type="ARBA" id="ARBA00023242"/>
    </source>
</evidence>
<name>A0AAN9EQX0_CROPI</name>
<feature type="domain" description="Myb-like" evidence="9">
    <location>
        <begin position="227"/>
        <end position="284"/>
    </location>
</feature>
<keyword evidence="6" id="KW-0539">Nucleus</keyword>